<evidence type="ECO:0000313" key="1">
    <source>
        <dbReference type="EMBL" id="GAF71572.1"/>
    </source>
</evidence>
<proteinExistence type="predicted"/>
<comment type="caution">
    <text evidence="1">The sequence shown here is derived from an EMBL/GenBank/DDBJ whole genome shotgun (WGS) entry which is preliminary data.</text>
</comment>
<organism evidence="1">
    <name type="scientific">marine sediment metagenome</name>
    <dbReference type="NCBI Taxonomy" id="412755"/>
    <lineage>
        <taxon>unclassified sequences</taxon>
        <taxon>metagenomes</taxon>
        <taxon>ecological metagenomes</taxon>
    </lineage>
</organism>
<reference evidence="1" key="1">
    <citation type="journal article" date="2014" name="Front. Microbiol.">
        <title>High frequency of phylogenetically diverse reductive dehalogenase-homologous genes in deep subseafloor sedimentary metagenomes.</title>
        <authorList>
            <person name="Kawai M."/>
            <person name="Futagami T."/>
            <person name="Toyoda A."/>
            <person name="Takaki Y."/>
            <person name="Nishi S."/>
            <person name="Hori S."/>
            <person name="Arai W."/>
            <person name="Tsubouchi T."/>
            <person name="Morono Y."/>
            <person name="Uchiyama I."/>
            <person name="Ito T."/>
            <person name="Fujiyama A."/>
            <person name="Inagaki F."/>
            <person name="Takami H."/>
        </authorList>
    </citation>
    <scope>NUCLEOTIDE SEQUENCE</scope>
    <source>
        <strain evidence="1">Expedition CK06-06</strain>
    </source>
</reference>
<dbReference type="AlphaFoldDB" id="X0S6M3"/>
<name>X0S6M3_9ZZZZ</name>
<gene>
    <name evidence="1" type="ORF">S01H1_17386</name>
</gene>
<protein>
    <submittedName>
        <fullName evidence="1">Uncharacterized protein</fullName>
    </submittedName>
</protein>
<accession>X0S6M3</accession>
<dbReference type="EMBL" id="BARS01009219">
    <property type="protein sequence ID" value="GAF71572.1"/>
    <property type="molecule type" value="Genomic_DNA"/>
</dbReference>
<sequence>MLVHLNMNPLEVCRSNHKQKSRRFGVVMDGAYKDEMYRGFNNVRPLICIRWFASGGEEEEMIHVYCIRQAMILDPSADLFKLAVLDLDLFSRVKESCLISAREDLITCLRKSVEALNK</sequence>